<dbReference type="Proteomes" id="UP000199614">
    <property type="component" value="Unassembled WGS sequence"/>
</dbReference>
<dbReference type="STRING" id="260086.SAMN05216207_1013143"/>
<evidence type="ECO:0000313" key="5">
    <source>
        <dbReference type="Proteomes" id="UP000199614"/>
    </source>
</evidence>
<dbReference type="SUPFAM" id="SSF50199">
    <property type="entry name" value="Staphylococcal nuclease"/>
    <property type="match status" value="1"/>
</dbReference>
<dbReference type="Gene3D" id="2.40.50.90">
    <property type="match status" value="1"/>
</dbReference>
<evidence type="ECO:0000313" key="4">
    <source>
        <dbReference type="EMBL" id="SFN38892.1"/>
    </source>
</evidence>
<protein>
    <submittedName>
        <fullName evidence="4">Excalibur calcium-binding domain-containing protein</fullName>
    </submittedName>
</protein>
<reference evidence="4 5" key="1">
    <citation type="submission" date="2016-10" db="EMBL/GenBank/DDBJ databases">
        <authorList>
            <person name="de Groot N.N."/>
        </authorList>
    </citation>
    <scope>NUCLEOTIDE SEQUENCE [LARGE SCALE GENOMIC DNA]</scope>
    <source>
        <strain evidence="4 5">CGMCC 4.1877</strain>
    </source>
</reference>
<dbReference type="AlphaFoldDB" id="A0A1I4YLG2"/>
<organism evidence="4 5">
    <name type="scientific">Pseudonocardia ammonioxydans</name>
    <dbReference type="NCBI Taxonomy" id="260086"/>
    <lineage>
        <taxon>Bacteria</taxon>
        <taxon>Bacillati</taxon>
        <taxon>Actinomycetota</taxon>
        <taxon>Actinomycetes</taxon>
        <taxon>Pseudonocardiales</taxon>
        <taxon>Pseudonocardiaceae</taxon>
        <taxon>Pseudonocardia</taxon>
    </lineage>
</organism>
<evidence type="ECO:0000256" key="1">
    <source>
        <dbReference type="SAM" id="MobiDB-lite"/>
    </source>
</evidence>
<evidence type="ECO:0000256" key="2">
    <source>
        <dbReference type="SAM" id="SignalP"/>
    </source>
</evidence>
<feature type="chain" id="PRO_5038514322" evidence="2">
    <location>
        <begin position="21"/>
        <end position="286"/>
    </location>
</feature>
<feature type="compositionally biased region" description="Low complexity" evidence="1">
    <location>
        <begin position="49"/>
        <end position="67"/>
    </location>
</feature>
<keyword evidence="2" id="KW-0732">Signal</keyword>
<name>A0A1I4YLG2_PSUAM</name>
<feature type="region of interest" description="Disordered" evidence="1">
    <location>
        <begin position="35"/>
        <end position="70"/>
    </location>
</feature>
<dbReference type="Pfam" id="PF05901">
    <property type="entry name" value="Excalibur"/>
    <property type="match status" value="1"/>
</dbReference>
<accession>A0A1I4YLG2</accession>
<feature type="domain" description="Excalibur calcium-binding" evidence="3">
    <location>
        <begin position="250"/>
        <end position="286"/>
    </location>
</feature>
<dbReference type="InterPro" id="IPR035437">
    <property type="entry name" value="SNase_OB-fold_sf"/>
</dbReference>
<feature type="compositionally biased region" description="Low complexity" evidence="1">
    <location>
        <begin position="231"/>
        <end position="243"/>
    </location>
</feature>
<proteinExistence type="predicted"/>
<dbReference type="SMART" id="SM00894">
    <property type="entry name" value="Excalibur"/>
    <property type="match status" value="1"/>
</dbReference>
<dbReference type="EMBL" id="FOUY01000013">
    <property type="protein sequence ID" value="SFN38892.1"/>
    <property type="molecule type" value="Genomic_DNA"/>
</dbReference>
<dbReference type="PROSITE" id="PS51257">
    <property type="entry name" value="PROKAR_LIPOPROTEIN"/>
    <property type="match status" value="1"/>
</dbReference>
<keyword evidence="5" id="KW-1185">Reference proteome</keyword>
<sequence>MPGMSRIARLRLVLATTVTAGALLTGCGQPATPPLSDIASVAPAPPPTSSSASSSPVSSSATPSSATADDDAVVEAATVADGDVVGRPSGTRTVTRIVDGDTFEVDGGDRVRVLGIDSCEAGTTRGGAATGAASLVLYGTTVTLSTEPGIDRDGYGRMLRYVAMNDGRDFGRYMVALDHTGVYEGRNDANAGYVRSLRAADPNGRICGTDTTTTPRSSEQPKPAPKPQSAPAPRTTQAPAPASSGGGAAYYKNCSAARAAGAAPLRVGEAGYRSALDRDNDGVACE</sequence>
<dbReference type="InterPro" id="IPR008613">
    <property type="entry name" value="Excalibur_Ca-bd_domain"/>
</dbReference>
<evidence type="ECO:0000259" key="3">
    <source>
        <dbReference type="SMART" id="SM00894"/>
    </source>
</evidence>
<feature type="region of interest" description="Disordered" evidence="1">
    <location>
        <begin position="202"/>
        <end position="245"/>
    </location>
</feature>
<feature type="signal peptide" evidence="2">
    <location>
        <begin position="1"/>
        <end position="20"/>
    </location>
</feature>
<gene>
    <name evidence="4" type="ORF">SAMN05216207_1013143</name>
</gene>